<reference evidence="3" key="1">
    <citation type="submission" date="2015-03" db="EMBL/GenBank/DDBJ databases">
        <title>A transcriptome of Araucaria cunninghamii, an australian fine timber species.</title>
        <authorList>
            <person name="Jing Yi C.J.Y."/>
            <person name="Yin San L.Y.S."/>
            <person name="Abdul Karim S.S."/>
            <person name="Wan Azmi N.N."/>
            <person name="Hercus R.R."/>
            <person name="Croft L.L."/>
        </authorList>
    </citation>
    <scope>NUCLEOTIDE SEQUENCE</scope>
    <source>
        <strain evidence="3">MI0301</strain>
        <tissue evidence="3">Leaf</tissue>
    </source>
</reference>
<dbReference type="GO" id="GO:0019898">
    <property type="term" value="C:extrinsic component of membrane"/>
    <property type="evidence" value="ECO:0007669"/>
    <property type="project" value="InterPro"/>
</dbReference>
<organism evidence="3">
    <name type="scientific">Araucaria cunninghamii</name>
    <name type="common">Hoop pine</name>
    <name type="synonym">Moreton Bay pine</name>
    <dbReference type="NCBI Taxonomy" id="56994"/>
    <lineage>
        <taxon>Eukaryota</taxon>
        <taxon>Viridiplantae</taxon>
        <taxon>Streptophyta</taxon>
        <taxon>Embryophyta</taxon>
        <taxon>Tracheophyta</taxon>
        <taxon>Spermatophyta</taxon>
        <taxon>Pinopsida</taxon>
        <taxon>Pinidae</taxon>
        <taxon>Conifers II</taxon>
        <taxon>Araucariales</taxon>
        <taxon>Araucariaceae</taxon>
        <taxon>Araucaria</taxon>
    </lineage>
</organism>
<feature type="region of interest" description="Disordered" evidence="1">
    <location>
        <begin position="1"/>
        <end position="35"/>
    </location>
</feature>
<sequence>MAVNMLRNGSVGSAGRLSSIPTPLQPRAGPTKRGNIAFSKRFTRRLLEARNATTSSGNSSSEERQEAVKVAVPTPGLDPATQFSSLANAFGRRLLVGTAAAAAVALGGNLGGITSLLLGLEPAYSRELKLDVVYPVNGYKRCLDTANHFEFVYPSSWVGDQRLLYRAVAKAEKERLVGLLQVQNPGRPQQIARDPIVAFGPPGSNGELNVSVMVVPIPTNFKIEKFGDPKQTGEVILSKFIVPRSSNIAAVLIDAKKTEDYLTNQKITYYNLEYTVQSPTFFRHNLAIYTVFDGKLYTLNAQCPEALWPALKGRFYEMADAFKLSVD</sequence>
<dbReference type="PANTHER" id="PTHR31407">
    <property type="match status" value="1"/>
</dbReference>
<feature type="domain" description="PsbP C-terminal" evidence="2">
    <location>
        <begin position="138"/>
        <end position="323"/>
    </location>
</feature>
<evidence type="ECO:0000256" key="1">
    <source>
        <dbReference type="SAM" id="MobiDB-lite"/>
    </source>
</evidence>
<dbReference type="GO" id="GO:0005509">
    <property type="term" value="F:calcium ion binding"/>
    <property type="evidence" value="ECO:0007669"/>
    <property type="project" value="InterPro"/>
</dbReference>
<dbReference type="InterPro" id="IPR002683">
    <property type="entry name" value="PsbP_C"/>
</dbReference>
<dbReference type="GO" id="GO:0009654">
    <property type="term" value="C:photosystem II oxygen evolving complex"/>
    <property type="evidence" value="ECO:0007669"/>
    <property type="project" value="InterPro"/>
</dbReference>
<proteinExistence type="predicted"/>
<dbReference type="Gene3D" id="3.40.1000.10">
    <property type="entry name" value="Mog1/PsbP, alpha/beta/alpha sandwich"/>
    <property type="match status" value="1"/>
</dbReference>
<dbReference type="EMBL" id="GCKF01039316">
    <property type="protein sequence ID" value="JAG95861.1"/>
    <property type="molecule type" value="Transcribed_RNA"/>
</dbReference>
<dbReference type="Pfam" id="PF01789">
    <property type="entry name" value="PsbP"/>
    <property type="match status" value="1"/>
</dbReference>
<dbReference type="InterPro" id="IPR016123">
    <property type="entry name" value="Mog1/PsbP_a/b/a-sand"/>
</dbReference>
<dbReference type="NCBIfam" id="NF040946">
    <property type="entry name" value="PSII_PsbP"/>
    <property type="match status" value="1"/>
</dbReference>
<evidence type="ECO:0000259" key="2">
    <source>
        <dbReference type="Pfam" id="PF01789"/>
    </source>
</evidence>
<dbReference type="AlphaFoldDB" id="A0A0D6QZH2"/>
<dbReference type="PANTHER" id="PTHR31407:SF16">
    <property type="entry name" value="PSBP DOMAIN-CONTAINING PROTEIN 7, CHLOROPLASTIC"/>
    <property type="match status" value="1"/>
</dbReference>
<name>A0A0D6QZH2_ARACU</name>
<dbReference type="SUPFAM" id="SSF55724">
    <property type="entry name" value="Mog1p/PsbP-like"/>
    <property type="match status" value="1"/>
</dbReference>
<protein>
    <recommendedName>
        <fullName evidence="2">PsbP C-terminal domain-containing protein</fullName>
    </recommendedName>
</protein>
<dbReference type="GO" id="GO:0015979">
    <property type="term" value="P:photosynthesis"/>
    <property type="evidence" value="ECO:0007669"/>
    <property type="project" value="InterPro"/>
</dbReference>
<accession>A0A0D6QZH2</accession>
<evidence type="ECO:0000313" key="3">
    <source>
        <dbReference type="EMBL" id="JAG95861.1"/>
    </source>
</evidence>